<dbReference type="PROSITE" id="PS50928">
    <property type="entry name" value="ABC_TM1"/>
    <property type="match status" value="1"/>
</dbReference>
<dbReference type="Pfam" id="PF00528">
    <property type="entry name" value="BPD_transp_1"/>
    <property type="match status" value="1"/>
</dbReference>
<evidence type="ECO:0000313" key="7">
    <source>
        <dbReference type="EMBL" id="AEE97005.1"/>
    </source>
</evidence>
<dbReference type="eggNOG" id="COG4209">
    <property type="taxonomic scope" value="Bacteria"/>
</dbReference>
<dbReference type="HOGENOM" id="CLU_016047_0_1_9"/>
<evidence type="ECO:0000256" key="3">
    <source>
        <dbReference type="ARBA" id="ARBA00022989"/>
    </source>
</evidence>
<dbReference type="STRING" id="697281.Mahau_1828"/>
<evidence type="ECO:0000313" key="8">
    <source>
        <dbReference type="Proteomes" id="UP000008457"/>
    </source>
</evidence>
<keyword evidence="2 5" id="KW-0812">Transmembrane</keyword>
<sequence>MTAKVESSGTIALPNKKQNRWKLMKKSSQLYLIILLPVIYILVFNYYPMYGAQIAFRDYMPTKGIWSSPWVGLDNFARFFRRHDAWRIIGNTLSLSVYQLIAGFPIPIILALSLNSTKDGMFKKSVQTITYAPHFISTVVMVGIVMQFLSPRIGIINKIIEILGGTPTDFMGKSQYFGSIYVWSGVWQSTGWGSIIYLAALAGIDPSLHEAAIVDGASRFQRIIHIDIPGIMPTAIILLIMNAGQIMNIGFEKVFLMQNPLNLRSSEIISTYVYKMGLASSAGDFSYSTAIGLFNSVVNFVLIVTVNQIAKRVGEVSLW</sequence>
<evidence type="ECO:0000256" key="1">
    <source>
        <dbReference type="ARBA" id="ARBA00004141"/>
    </source>
</evidence>
<dbReference type="InterPro" id="IPR000515">
    <property type="entry name" value="MetI-like"/>
</dbReference>
<dbReference type="AlphaFoldDB" id="F4A186"/>
<keyword evidence="8" id="KW-1185">Reference proteome</keyword>
<protein>
    <submittedName>
        <fullName evidence="7">Carbohydrate ABC transporter membrane protein 1, CUT1 family</fullName>
    </submittedName>
</protein>
<dbReference type="CDD" id="cd06261">
    <property type="entry name" value="TM_PBP2"/>
    <property type="match status" value="1"/>
</dbReference>
<dbReference type="OrthoDB" id="9773727at2"/>
<gene>
    <name evidence="7" type="ordered locus">Mahau_1828</name>
</gene>
<dbReference type="SUPFAM" id="SSF161098">
    <property type="entry name" value="MetI-like"/>
    <property type="match status" value="1"/>
</dbReference>
<keyword evidence="4 5" id="KW-0472">Membrane</keyword>
<accession>F4A186</accession>
<dbReference type="Proteomes" id="UP000008457">
    <property type="component" value="Chromosome"/>
</dbReference>
<dbReference type="RefSeq" id="WP_013781433.1">
    <property type="nucleotide sequence ID" value="NC_015520.1"/>
</dbReference>
<feature type="transmembrane region" description="Helical" evidence="5">
    <location>
        <begin position="285"/>
        <end position="306"/>
    </location>
</feature>
<feature type="transmembrane region" description="Helical" evidence="5">
    <location>
        <begin position="88"/>
        <end position="111"/>
    </location>
</feature>
<keyword evidence="5" id="KW-0813">Transport</keyword>
<feature type="transmembrane region" description="Helical" evidence="5">
    <location>
        <begin position="29"/>
        <end position="47"/>
    </location>
</feature>
<evidence type="ECO:0000259" key="6">
    <source>
        <dbReference type="PROSITE" id="PS50928"/>
    </source>
</evidence>
<organism evidence="7 8">
    <name type="scientific">Mahella australiensis (strain DSM 15567 / CIP 107919 / 50-1 BON)</name>
    <dbReference type="NCBI Taxonomy" id="697281"/>
    <lineage>
        <taxon>Bacteria</taxon>
        <taxon>Bacillati</taxon>
        <taxon>Bacillota</taxon>
        <taxon>Clostridia</taxon>
        <taxon>Thermoanaerobacterales</taxon>
        <taxon>Thermoanaerobacterales Family IV. Incertae Sedis</taxon>
        <taxon>Mahella</taxon>
    </lineage>
</organism>
<evidence type="ECO:0000256" key="2">
    <source>
        <dbReference type="ARBA" id="ARBA00022692"/>
    </source>
</evidence>
<reference evidence="8" key="1">
    <citation type="submission" date="2010-11" db="EMBL/GenBank/DDBJ databases">
        <title>The complete genome of Mahella australiensis DSM 15567.</title>
        <authorList>
            <consortium name="US DOE Joint Genome Institute (JGI-PGF)"/>
            <person name="Lucas S."/>
            <person name="Copeland A."/>
            <person name="Lapidus A."/>
            <person name="Bruce D."/>
            <person name="Goodwin L."/>
            <person name="Pitluck S."/>
            <person name="Kyrpides N."/>
            <person name="Mavromatis K."/>
            <person name="Pagani I."/>
            <person name="Ivanova N."/>
            <person name="Teshima H."/>
            <person name="Brettin T."/>
            <person name="Detter J.C."/>
            <person name="Han C."/>
            <person name="Tapia R."/>
            <person name="Land M."/>
            <person name="Hauser L."/>
            <person name="Markowitz V."/>
            <person name="Cheng J.-F."/>
            <person name="Hugenholtz P."/>
            <person name="Woyke T."/>
            <person name="Wu D."/>
            <person name="Spring S."/>
            <person name="Pukall R."/>
            <person name="Steenblock K."/>
            <person name="Schneider S."/>
            <person name="Klenk H.-P."/>
            <person name="Eisen J.A."/>
        </authorList>
    </citation>
    <scope>NUCLEOTIDE SEQUENCE [LARGE SCALE GENOMIC DNA]</scope>
    <source>
        <strain evidence="8">DSM 15567 / CIP 107919 / 50-1 BON</strain>
    </source>
</reference>
<feature type="transmembrane region" description="Helical" evidence="5">
    <location>
        <begin position="131"/>
        <end position="149"/>
    </location>
</feature>
<comment type="similarity">
    <text evidence="5">Belongs to the binding-protein-dependent transport system permease family.</text>
</comment>
<dbReference type="GO" id="GO:0005886">
    <property type="term" value="C:plasma membrane"/>
    <property type="evidence" value="ECO:0007669"/>
    <property type="project" value="UniProtKB-SubCell"/>
</dbReference>
<proteinExistence type="inferred from homology"/>
<dbReference type="Gene3D" id="1.10.3720.10">
    <property type="entry name" value="MetI-like"/>
    <property type="match status" value="1"/>
</dbReference>
<name>F4A186_MAHA5</name>
<comment type="subcellular location">
    <subcellularLocation>
        <location evidence="5">Cell membrane</location>
        <topology evidence="5">Multi-pass membrane protein</topology>
    </subcellularLocation>
    <subcellularLocation>
        <location evidence="1">Membrane</location>
        <topology evidence="1">Multi-pass membrane protein</topology>
    </subcellularLocation>
</comment>
<dbReference type="PANTHER" id="PTHR43496:SF1">
    <property type="entry name" value="POLYGALACTURONAN_RHAMNOGALACTURONAN TRANSPORT SYSTEM PERMEASE PROTEIN YTEP"/>
    <property type="match status" value="1"/>
</dbReference>
<dbReference type="KEGG" id="mas:Mahau_1828"/>
<evidence type="ECO:0000256" key="5">
    <source>
        <dbReference type="RuleBase" id="RU363032"/>
    </source>
</evidence>
<reference evidence="7 8" key="2">
    <citation type="journal article" date="2011" name="Stand. Genomic Sci.">
        <title>Complete genome sequence of Mahella australiensis type strain (50-1 BON).</title>
        <authorList>
            <person name="Sikorski J."/>
            <person name="Teshima H."/>
            <person name="Nolan M."/>
            <person name="Lucas S."/>
            <person name="Hammon N."/>
            <person name="Deshpande S."/>
            <person name="Cheng J.F."/>
            <person name="Pitluck S."/>
            <person name="Liolios K."/>
            <person name="Pagani I."/>
            <person name="Ivanova N."/>
            <person name="Huntemann M."/>
            <person name="Mavromatis K."/>
            <person name="Ovchinikova G."/>
            <person name="Pati A."/>
            <person name="Tapia R."/>
            <person name="Han C."/>
            <person name="Goodwin L."/>
            <person name="Chen A."/>
            <person name="Palaniappan K."/>
            <person name="Land M."/>
            <person name="Hauser L."/>
            <person name="Ngatchou-Djao O.D."/>
            <person name="Rohde M."/>
            <person name="Pukall R."/>
            <person name="Spring S."/>
            <person name="Abt B."/>
            <person name="Goker M."/>
            <person name="Detter J.C."/>
            <person name="Woyke T."/>
            <person name="Bristow J."/>
            <person name="Markowitz V."/>
            <person name="Hugenholtz P."/>
            <person name="Eisen J.A."/>
            <person name="Kyrpides N.C."/>
            <person name="Klenk H.P."/>
            <person name="Lapidus A."/>
        </authorList>
    </citation>
    <scope>NUCLEOTIDE SEQUENCE [LARGE SCALE GENOMIC DNA]</scope>
    <source>
        <strain evidence="8">DSM 15567 / CIP 107919 / 50-1 BON</strain>
    </source>
</reference>
<dbReference type="PANTHER" id="PTHR43496">
    <property type="entry name" value="PROTEIN LPLB"/>
    <property type="match status" value="1"/>
</dbReference>
<keyword evidence="3 5" id="KW-1133">Transmembrane helix</keyword>
<dbReference type="InterPro" id="IPR035906">
    <property type="entry name" value="MetI-like_sf"/>
</dbReference>
<dbReference type="GO" id="GO:0055085">
    <property type="term" value="P:transmembrane transport"/>
    <property type="evidence" value="ECO:0007669"/>
    <property type="project" value="InterPro"/>
</dbReference>
<feature type="domain" description="ABC transmembrane type-1" evidence="6">
    <location>
        <begin position="89"/>
        <end position="306"/>
    </location>
</feature>
<dbReference type="EMBL" id="CP002360">
    <property type="protein sequence ID" value="AEE97005.1"/>
    <property type="molecule type" value="Genomic_DNA"/>
</dbReference>
<feature type="transmembrane region" description="Helical" evidence="5">
    <location>
        <begin position="228"/>
        <end position="251"/>
    </location>
</feature>
<evidence type="ECO:0000256" key="4">
    <source>
        <dbReference type="ARBA" id="ARBA00023136"/>
    </source>
</evidence>